<comment type="caution">
    <text evidence="7">The sequence shown here is derived from an EMBL/GenBank/DDBJ whole genome shotgun (WGS) entry which is preliminary data.</text>
</comment>
<reference evidence="7 8" key="1">
    <citation type="submission" date="2023-11" db="EMBL/GenBank/DDBJ databases">
        <title>Actinomadura monticuli sp. nov., isolated from volcanic ash.</title>
        <authorList>
            <person name="Lee S.D."/>
            <person name="Yang H."/>
            <person name="Kim I.S."/>
        </authorList>
    </citation>
    <scope>NUCLEOTIDE SEQUENCE [LARGE SCALE GENOMIC DNA]</scope>
    <source>
        <strain evidence="7 8">DLS-62</strain>
    </source>
</reference>
<keyword evidence="8" id="KW-1185">Reference proteome</keyword>
<feature type="transmembrane region" description="Helical" evidence="5">
    <location>
        <begin position="81"/>
        <end position="107"/>
    </location>
</feature>
<keyword evidence="3 5" id="KW-1133">Transmembrane helix</keyword>
<protein>
    <submittedName>
        <fullName evidence="7">ABC transporter permease</fullName>
    </submittedName>
</protein>
<keyword evidence="2 5" id="KW-0812">Transmembrane</keyword>
<dbReference type="PANTHER" id="PTHR43229:SF6">
    <property type="entry name" value="ABC-TYPE MULTIDRUG TRANSPORT SYSTEM, PERMEASE COMPONENT"/>
    <property type="match status" value="1"/>
</dbReference>
<proteinExistence type="predicted"/>
<evidence type="ECO:0000256" key="4">
    <source>
        <dbReference type="ARBA" id="ARBA00023136"/>
    </source>
</evidence>
<dbReference type="InterPro" id="IPR051784">
    <property type="entry name" value="Nod_factor_ABC_transporter"/>
</dbReference>
<accession>A0ABV4Q4X5</accession>
<feature type="transmembrane region" description="Helical" evidence="5">
    <location>
        <begin position="166"/>
        <end position="185"/>
    </location>
</feature>
<evidence type="ECO:0000256" key="5">
    <source>
        <dbReference type="SAM" id="Phobius"/>
    </source>
</evidence>
<evidence type="ECO:0000256" key="3">
    <source>
        <dbReference type="ARBA" id="ARBA00022989"/>
    </source>
</evidence>
<sequence>MKASALQAALIRRKPGRSLTLVVTLLQSITFLSLVTASGNSAAVVNAVLAPGLIGLWVASIDLAGEIIAEDRWNRRFELIVITRVPLSVVVFGRVIIVIGFGALAFAEAWLVAAIGFGQVVTIREPLIFVVGVAATCLAMAGTATLLTALFVLSRAMEMLQNSLSYPLYILGGVVVPITFLPDWLRPASRLLFLSWSGDLLRNAMRGASADWVAQLAAILLLGATAGAIGLWLTRVVVDRTRREGTVGHA</sequence>
<evidence type="ECO:0000256" key="1">
    <source>
        <dbReference type="ARBA" id="ARBA00004141"/>
    </source>
</evidence>
<comment type="subcellular location">
    <subcellularLocation>
        <location evidence="1">Membrane</location>
        <topology evidence="1">Multi-pass membrane protein</topology>
    </subcellularLocation>
</comment>
<evidence type="ECO:0000259" key="6">
    <source>
        <dbReference type="Pfam" id="PF01061"/>
    </source>
</evidence>
<dbReference type="RefSeq" id="WP_371948002.1">
    <property type="nucleotide sequence ID" value="NZ_JAXCEI010000002.1"/>
</dbReference>
<evidence type="ECO:0000313" key="8">
    <source>
        <dbReference type="Proteomes" id="UP001569963"/>
    </source>
</evidence>
<keyword evidence="4 5" id="KW-0472">Membrane</keyword>
<evidence type="ECO:0000313" key="7">
    <source>
        <dbReference type="EMBL" id="MFA1538116.1"/>
    </source>
</evidence>
<feature type="transmembrane region" description="Helical" evidence="5">
    <location>
        <begin position="47"/>
        <end position="69"/>
    </location>
</feature>
<feature type="transmembrane region" description="Helical" evidence="5">
    <location>
        <begin position="127"/>
        <end position="154"/>
    </location>
</feature>
<gene>
    <name evidence="7" type="ORF">SM611_04170</name>
</gene>
<dbReference type="InterPro" id="IPR013525">
    <property type="entry name" value="ABC2_TM"/>
</dbReference>
<dbReference type="Pfam" id="PF01061">
    <property type="entry name" value="ABC2_membrane"/>
    <property type="match status" value="1"/>
</dbReference>
<feature type="domain" description="ABC-2 type transporter transmembrane" evidence="6">
    <location>
        <begin position="13"/>
        <end position="205"/>
    </location>
</feature>
<dbReference type="EMBL" id="JAXCEI010000002">
    <property type="protein sequence ID" value="MFA1538116.1"/>
    <property type="molecule type" value="Genomic_DNA"/>
</dbReference>
<feature type="transmembrane region" description="Helical" evidence="5">
    <location>
        <begin position="212"/>
        <end position="233"/>
    </location>
</feature>
<dbReference type="PANTHER" id="PTHR43229">
    <property type="entry name" value="NODULATION PROTEIN J"/>
    <property type="match status" value="1"/>
</dbReference>
<evidence type="ECO:0000256" key="2">
    <source>
        <dbReference type="ARBA" id="ARBA00022692"/>
    </source>
</evidence>
<name>A0ABV4Q4X5_9ACTN</name>
<organism evidence="7 8">
    <name type="scientific">Actinomadura monticuli</name>
    <dbReference type="NCBI Taxonomy" id="3097367"/>
    <lineage>
        <taxon>Bacteria</taxon>
        <taxon>Bacillati</taxon>
        <taxon>Actinomycetota</taxon>
        <taxon>Actinomycetes</taxon>
        <taxon>Streptosporangiales</taxon>
        <taxon>Thermomonosporaceae</taxon>
        <taxon>Actinomadura</taxon>
    </lineage>
</organism>
<dbReference type="Proteomes" id="UP001569963">
    <property type="component" value="Unassembled WGS sequence"/>
</dbReference>